<sequence>MAKNIEQAVELAQQVSSPSFLMPVVGALCAHMTYSSNCENDRYDVGNVPCDMAIHQLLSDLRKACSELGVNFEEMVKIAASDSPSFHLFPSLLH</sequence>
<reference evidence="1" key="1">
    <citation type="submission" date="2017-10" db="EMBL/GenBank/DDBJ databases">
        <authorList>
            <person name="Colston S.M."/>
            <person name="Graf J."/>
        </authorList>
    </citation>
    <scope>NUCLEOTIDE SEQUENCE</scope>
    <source>
        <strain evidence="1">BAQ071013-135</strain>
    </source>
</reference>
<reference evidence="1" key="2">
    <citation type="journal article" date="2019" name="PLoS ONE">
        <title>Identification and characterization of putative Aeromonas spp. T3SS effectors.</title>
        <authorList>
            <person name="Rangel L.T."/>
            <person name="Marden J."/>
            <person name="Colston S."/>
            <person name="Setubal J.C."/>
            <person name="Graf J."/>
            <person name="Gogarten J.P."/>
        </authorList>
    </citation>
    <scope>NUCLEOTIDE SEQUENCE</scope>
    <source>
        <strain evidence="1">BAQ071013-135</strain>
    </source>
</reference>
<dbReference type="Proteomes" id="UP000796104">
    <property type="component" value="Unassembled WGS sequence"/>
</dbReference>
<comment type="caution">
    <text evidence="1">The sequence shown here is derived from an EMBL/GenBank/DDBJ whole genome shotgun (WGS) entry which is preliminary data.</text>
</comment>
<gene>
    <name evidence="1" type="ORF">CF123_18470</name>
</gene>
<organism evidence="1 2">
    <name type="scientific">Aeromonas veronii</name>
    <dbReference type="NCBI Taxonomy" id="654"/>
    <lineage>
        <taxon>Bacteria</taxon>
        <taxon>Pseudomonadati</taxon>
        <taxon>Pseudomonadota</taxon>
        <taxon>Gammaproteobacteria</taxon>
        <taxon>Aeromonadales</taxon>
        <taxon>Aeromonadaceae</taxon>
        <taxon>Aeromonas</taxon>
    </lineage>
</organism>
<protein>
    <submittedName>
        <fullName evidence="1">Uncharacterized protein</fullName>
    </submittedName>
</protein>
<accession>A0AAX2UNW9</accession>
<proteinExistence type="predicted"/>
<evidence type="ECO:0000313" key="2">
    <source>
        <dbReference type="Proteomes" id="UP000796104"/>
    </source>
</evidence>
<dbReference type="RefSeq" id="WP_139495303.1">
    <property type="nucleotide sequence ID" value="NZ_AP027934.1"/>
</dbReference>
<dbReference type="AlphaFoldDB" id="A0AAX2UNW9"/>
<name>A0AAX2UNW9_AERVE</name>
<dbReference type="EMBL" id="PDXJ01000026">
    <property type="protein sequence ID" value="TND51854.1"/>
    <property type="molecule type" value="Genomic_DNA"/>
</dbReference>
<evidence type="ECO:0000313" key="1">
    <source>
        <dbReference type="EMBL" id="TND51854.1"/>
    </source>
</evidence>